<evidence type="ECO:0000256" key="6">
    <source>
        <dbReference type="SAM" id="Phobius"/>
    </source>
</evidence>
<keyword evidence="3 6" id="KW-0812">Transmembrane</keyword>
<dbReference type="Proteomes" id="UP000243739">
    <property type="component" value="Unassembled WGS sequence"/>
</dbReference>
<reference evidence="8 9" key="1">
    <citation type="submission" date="2016-09" db="EMBL/GenBank/DDBJ databases">
        <title>Draft genome sequence for the type strain of Vulcanibacillus modesticaldus BR, a strictly anaerobic, moderately thermophilic, and nitrate-reducing bacterium from deep sea-hydrothermal vents of the Mid-Atlantic Ridge.</title>
        <authorList>
            <person name="Abin C.A."/>
            <person name="Hollibaugh J.T."/>
        </authorList>
    </citation>
    <scope>NUCLEOTIDE SEQUENCE [LARGE SCALE GENOMIC DNA]</scope>
    <source>
        <strain evidence="8 9">BR</strain>
    </source>
</reference>
<evidence type="ECO:0000256" key="4">
    <source>
        <dbReference type="ARBA" id="ARBA00022989"/>
    </source>
</evidence>
<name>A0A1D2YTS1_9BACI</name>
<gene>
    <name evidence="8" type="ORF">BHF71_02520</name>
</gene>
<protein>
    <submittedName>
        <fullName evidence="8">Pilus assembly protein TadB</fullName>
    </submittedName>
</protein>
<feature type="transmembrane region" description="Helical" evidence="6">
    <location>
        <begin position="29"/>
        <end position="62"/>
    </location>
</feature>
<evidence type="ECO:0000256" key="1">
    <source>
        <dbReference type="ARBA" id="ARBA00004651"/>
    </source>
</evidence>
<keyword evidence="9" id="KW-1185">Reference proteome</keyword>
<keyword evidence="4 6" id="KW-1133">Transmembrane helix</keyword>
<dbReference type="InterPro" id="IPR018076">
    <property type="entry name" value="T2SS_GspF_dom"/>
</dbReference>
<dbReference type="PANTHER" id="PTHR35007:SF1">
    <property type="entry name" value="PILUS ASSEMBLY PROTEIN"/>
    <property type="match status" value="1"/>
</dbReference>
<dbReference type="Pfam" id="PF00482">
    <property type="entry name" value="T2SSF"/>
    <property type="match status" value="1"/>
</dbReference>
<evidence type="ECO:0000259" key="7">
    <source>
        <dbReference type="Pfam" id="PF00482"/>
    </source>
</evidence>
<dbReference type="OrthoDB" id="9796142at2"/>
<dbReference type="Gene3D" id="1.20.81.30">
    <property type="entry name" value="Type II secretion system (T2SS), domain F"/>
    <property type="match status" value="1"/>
</dbReference>
<keyword evidence="2" id="KW-1003">Cell membrane</keyword>
<dbReference type="InterPro" id="IPR042094">
    <property type="entry name" value="T2SS_GspF_sf"/>
</dbReference>
<proteinExistence type="predicted"/>
<dbReference type="EMBL" id="MIJF01000035">
    <property type="protein sequence ID" value="OEF99076.1"/>
    <property type="molecule type" value="Genomic_DNA"/>
</dbReference>
<evidence type="ECO:0000256" key="2">
    <source>
        <dbReference type="ARBA" id="ARBA00022475"/>
    </source>
</evidence>
<comment type="subcellular location">
    <subcellularLocation>
        <location evidence="1">Cell membrane</location>
        <topology evidence="1">Multi-pass membrane protein</topology>
    </subcellularLocation>
</comment>
<dbReference type="GO" id="GO:0005886">
    <property type="term" value="C:plasma membrane"/>
    <property type="evidence" value="ECO:0007669"/>
    <property type="project" value="UniProtKB-SubCell"/>
</dbReference>
<dbReference type="AlphaFoldDB" id="A0A1D2YTS1"/>
<evidence type="ECO:0000256" key="5">
    <source>
        <dbReference type="ARBA" id="ARBA00023136"/>
    </source>
</evidence>
<comment type="caution">
    <text evidence="8">The sequence shown here is derived from an EMBL/GenBank/DDBJ whole genome shotgun (WGS) entry which is preliminary data.</text>
</comment>
<organism evidence="8 9">
    <name type="scientific">Vulcanibacillus modesticaldus</name>
    <dbReference type="NCBI Taxonomy" id="337097"/>
    <lineage>
        <taxon>Bacteria</taxon>
        <taxon>Bacillati</taxon>
        <taxon>Bacillota</taxon>
        <taxon>Bacilli</taxon>
        <taxon>Bacillales</taxon>
        <taxon>Bacillaceae</taxon>
        <taxon>Vulcanibacillus</taxon>
    </lineage>
</organism>
<evidence type="ECO:0000256" key="3">
    <source>
        <dbReference type="ARBA" id="ARBA00022692"/>
    </source>
</evidence>
<dbReference type="STRING" id="337097.BHF71_02520"/>
<feature type="transmembrane region" description="Helical" evidence="6">
    <location>
        <begin position="232"/>
        <end position="252"/>
    </location>
</feature>
<evidence type="ECO:0000313" key="8">
    <source>
        <dbReference type="EMBL" id="OEF99076.1"/>
    </source>
</evidence>
<dbReference type="RefSeq" id="WP_069657053.1">
    <property type="nucleotide sequence ID" value="NZ_MIJF01000035.1"/>
</dbReference>
<accession>A0A1D2YTS1</accession>
<dbReference type="PANTHER" id="PTHR35007">
    <property type="entry name" value="INTEGRAL MEMBRANE PROTEIN-RELATED"/>
    <property type="match status" value="1"/>
</dbReference>
<keyword evidence="5 6" id="KW-0472">Membrane</keyword>
<feature type="domain" description="Type II secretion system protein GspF" evidence="7">
    <location>
        <begin position="87"/>
        <end position="218"/>
    </location>
</feature>
<evidence type="ECO:0000313" key="9">
    <source>
        <dbReference type="Proteomes" id="UP000243739"/>
    </source>
</evidence>
<sequence length="261" mass="29979">MNIFRKTEKLRDELIIDYSTYQMSIKERIFYSIMAGMVFFVIGYIFYQSMIISSILAIFGLYYQKIQQKKLSEKRKQELVLQFKQALYSLSSALVAGKSVENAFKEVVKDLRMLYPDPNTYIIREFEIINQRVQNGQAIEKAVGDFSNRADIEDITNFADVFITTKRTGGNLVEVIRRTSNIIGDKLEIQQQISILIAQKKLEAQILSIAPFLIVGLISYSSPDYMAPLYQLGLGIVIMTISLILLAFSYWLSNKIMNIKV</sequence>